<evidence type="ECO:0000313" key="1">
    <source>
        <dbReference type="EMBL" id="PDW02421.1"/>
    </source>
</evidence>
<dbReference type="Proteomes" id="UP000220527">
    <property type="component" value="Unassembled WGS sequence"/>
</dbReference>
<gene>
    <name evidence="1" type="ORF">CJ255_13945</name>
</gene>
<sequence>MPPKPPPYTSEDEIRLERLRAQRRRYTFVRLLKANLREMAILGREARISLTDACAAAAE</sequence>
<dbReference type="RefSeq" id="WP_097644716.1">
    <property type="nucleotide sequence ID" value="NZ_NQWI01000068.1"/>
</dbReference>
<comment type="caution">
    <text evidence="1">The sequence shown here is derived from an EMBL/GenBank/DDBJ whole genome shotgun (WGS) entry which is preliminary data.</text>
</comment>
<reference evidence="2" key="1">
    <citation type="submission" date="2017-08" db="EMBL/GenBank/DDBJ databases">
        <authorList>
            <person name="Grouzdev D.S."/>
            <person name="Gaisin V.A."/>
            <person name="Rysina M.S."/>
            <person name="Gorlenko V.M."/>
        </authorList>
    </citation>
    <scope>NUCLEOTIDE SEQUENCE [LARGE SCALE GENOMIC DNA]</scope>
    <source>
        <strain evidence="2">Kir15-3F</strain>
    </source>
</reference>
<dbReference type="EMBL" id="NQWI01000068">
    <property type="protein sequence ID" value="PDW02421.1"/>
    <property type="molecule type" value="Genomic_DNA"/>
</dbReference>
<dbReference type="AlphaFoldDB" id="A0A2A6RHJ9"/>
<organism evidence="1 2">
    <name type="scientific">Candidatus Viridilinea mediisalina</name>
    <dbReference type="NCBI Taxonomy" id="2024553"/>
    <lineage>
        <taxon>Bacteria</taxon>
        <taxon>Bacillati</taxon>
        <taxon>Chloroflexota</taxon>
        <taxon>Chloroflexia</taxon>
        <taxon>Chloroflexales</taxon>
        <taxon>Chloroflexineae</taxon>
        <taxon>Oscillochloridaceae</taxon>
        <taxon>Candidatus Viridilinea</taxon>
    </lineage>
</organism>
<proteinExistence type="predicted"/>
<protein>
    <submittedName>
        <fullName evidence="1">Uncharacterized protein</fullName>
    </submittedName>
</protein>
<accession>A0A2A6RHJ9</accession>
<name>A0A2A6RHJ9_9CHLR</name>
<keyword evidence="2" id="KW-1185">Reference proteome</keyword>
<evidence type="ECO:0000313" key="2">
    <source>
        <dbReference type="Proteomes" id="UP000220527"/>
    </source>
</evidence>